<evidence type="ECO:0000313" key="4">
    <source>
        <dbReference type="Proteomes" id="UP000218067"/>
    </source>
</evidence>
<dbReference type="AlphaFoldDB" id="A0A1B4Y0Y1"/>
<dbReference type="Proteomes" id="UP000218067">
    <property type="component" value="Chromosome"/>
</dbReference>
<keyword evidence="2" id="KW-1133">Transmembrane helix</keyword>
<evidence type="ECO:0000256" key="2">
    <source>
        <dbReference type="SAM" id="Phobius"/>
    </source>
</evidence>
<evidence type="ECO:0000256" key="1">
    <source>
        <dbReference type="SAM" id="MobiDB-lite"/>
    </source>
</evidence>
<accession>A0A1B4Y0Y1</accession>
<keyword evidence="2" id="KW-0812">Transmembrane</keyword>
<protein>
    <recommendedName>
        <fullName evidence="5">Proline rich protein</fullName>
    </recommendedName>
</protein>
<keyword evidence="2" id="KW-0472">Membrane</keyword>
<dbReference type="EMBL" id="AP017624">
    <property type="protein sequence ID" value="BAV40723.1"/>
    <property type="molecule type" value="Genomic_DNA"/>
</dbReference>
<dbReference type="RefSeq" id="WP_096370216.1">
    <property type="nucleotide sequence ID" value="NZ_AP017624.1"/>
</dbReference>
<proteinExistence type="predicted"/>
<feature type="compositionally biased region" description="Low complexity" evidence="1">
    <location>
        <begin position="83"/>
        <end position="115"/>
    </location>
</feature>
<feature type="compositionally biased region" description="Pro residues" evidence="1">
    <location>
        <begin position="116"/>
        <end position="153"/>
    </location>
</feature>
<feature type="region of interest" description="Disordered" evidence="1">
    <location>
        <begin position="1"/>
        <end position="26"/>
    </location>
</feature>
<feature type="region of interest" description="Disordered" evidence="1">
    <location>
        <begin position="59"/>
        <end position="166"/>
    </location>
</feature>
<name>A0A1B4Y0Y1_MYCUL</name>
<sequence length="166" mass="17639">MKITFVPTRLRRSGQSNGNRKRGTPRQLFGGRIRLSTVVLMVAFLAVWWLYDTYNPQHSAGKTTPPSQVVPPGLVPDPNYTWVPRTRVQPPTTATRPTPTTTSPTPTPTPTTSTPVPGPSAPPCLLPPPFCPATTIPPTPVPSPSQTPEPEPGPVSSGPTPTPPAS</sequence>
<dbReference type="PRINTS" id="PR01217">
    <property type="entry name" value="PRICHEXTENSN"/>
</dbReference>
<reference evidence="3 4" key="1">
    <citation type="submission" date="2016-08" db="EMBL/GenBank/DDBJ databases">
        <title>Complete genome sequence of Mycobacterium shinshuense, a subspecies of M. ulcerans.</title>
        <authorList>
            <person name="Yoshida M."/>
            <person name="Ogura Y."/>
            <person name="Hayashi T."/>
            <person name="Hoshino Y."/>
        </authorList>
    </citation>
    <scope>NUCLEOTIDE SEQUENCE [LARGE SCALE GENOMIC DNA]</scope>
    <source>
        <strain evidence="4">ATCC 33728</strain>
    </source>
</reference>
<gene>
    <name evidence="3" type="ORF">SHTP_1466</name>
</gene>
<evidence type="ECO:0008006" key="5">
    <source>
        <dbReference type="Google" id="ProtNLM"/>
    </source>
</evidence>
<feature type="transmembrane region" description="Helical" evidence="2">
    <location>
        <begin position="31"/>
        <end position="51"/>
    </location>
</feature>
<dbReference type="GeneID" id="93439775"/>
<organism evidence="3 4">
    <name type="scientific">Mycobacterium ulcerans subsp. shinshuense</name>
    <dbReference type="NCBI Taxonomy" id="1124626"/>
    <lineage>
        <taxon>Bacteria</taxon>
        <taxon>Bacillati</taxon>
        <taxon>Actinomycetota</taxon>
        <taxon>Actinomycetes</taxon>
        <taxon>Mycobacteriales</taxon>
        <taxon>Mycobacteriaceae</taxon>
        <taxon>Mycobacterium</taxon>
        <taxon>Mycobacterium ulcerans group</taxon>
    </lineage>
</organism>
<evidence type="ECO:0000313" key="3">
    <source>
        <dbReference type="EMBL" id="BAV40723.1"/>
    </source>
</evidence>